<keyword evidence="3" id="KW-1185">Reference proteome</keyword>
<dbReference type="Proteomes" id="UP000221165">
    <property type="component" value="Unassembled WGS sequence"/>
</dbReference>
<dbReference type="AlphaFoldDB" id="A0A2C6KJ12"/>
<dbReference type="OrthoDB" id="332997at2759"/>
<gene>
    <name evidence="2" type="ORF">CSUI_009555</name>
</gene>
<reference evidence="2 3" key="1">
    <citation type="journal article" date="2017" name="Int. J. Parasitol.">
        <title>The genome of the protozoan parasite Cystoisospora suis and a reverse vaccinology approach to identify vaccine candidates.</title>
        <authorList>
            <person name="Palmieri N."/>
            <person name="Shrestha A."/>
            <person name="Ruttkowski B."/>
            <person name="Beck T."/>
            <person name="Vogl C."/>
            <person name="Tomley F."/>
            <person name="Blake D.P."/>
            <person name="Joachim A."/>
        </authorList>
    </citation>
    <scope>NUCLEOTIDE SEQUENCE [LARGE SCALE GENOMIC DNA]</scope>
    <source>
        <strain evidence="2 3">Wien I</strain>
    </source>
</reference>
<proteinExistence type="predicted"/>
<dbReference type="Pfam" id="PF12314">
    <property type="entry name" value="IMCp"/>
    <property type="match status" value="1"/>
</dbReference>
<dbReference type="EMBL" id="MIGC01005746">
    <property type="protein sequence ID" value="PHJ16628.1"/>
    <property type="molecule type" value="Genomic_DNA"/>
</dbReference>
<organism evidence="2 3">
    <name type="scientific">Cystoisospora suis</name>
    <dbReference type="NCBI Taxonomy" id="483139"/>
    <lineage>
        <taxon>Eukaryota</taxon>
        <taxon>Sar</taxon>
        <taxon>Alveolata</taxon>
        <taxon>Apicomplexa</taxon>
        <taxon>Conoidasida</taxon>
        <taxon>Coccidia</taxon>
        <taxon>Eucoccidiorida</taxon>
        <taxon>Eimeriorina</taxon>
        <taxon>Sarcocystidae</taxon>
        <taxon>Cystoisospora</taxon>
    </lineage>
</organism>
<feature type="coiled-coil region" evidence="1">
    <location>
        <begin position="599"/>
        <end position="633"/>
    </location>
</feature>
<sequence>MECCAPSCCDSPQPLRPVLPMPVVPAVVGIPSPRVTTTHVQENVTYRTRPIVQEQVIEVPQVEYRDRIVEDRRTMVVEKVVHVPRTEVRERVVEVPRTVTREVLVDVPQIQVVEKIVEVPTPVFQEKIIPIPRPIIQEKVIHVPRPSIQEKIVDVPRVVYKPVPVEKIVEVPDYRIEYKYRDVPVPQKVYRHVPVDRVVHVPQVRYVEKIVKKPVIRSHSVPVERAAPFPPRPAPPVIPVSTTTQLRVPVTPPPPIVRVTSAPAPPVVSQQGGCCDTLAEGLFGCFMPPVPVDDDLPEPRGLELEGTRRHQLRLVSPRHQPINMDLVVMPRNTQRRRRNKGLCSNWCVPETSGSLVMTPRAVTPLPTTVTSVYPAPVKVRSLAPASQPFRNASAPPRRVVADRFMSPSPALVREVSRTTSVPLQATSTQSLGRITHSAGEPMIETKMGVMPFREFEKLNNDDAFSQGRGRPVDSTAHTPTTQVGSIATVSPRLGMLVSGEYRQTSPAATLEVKVEKTTVKTVISGGDGGRAERPAADGESEIRRREEVVTLERERRRQEEVRLQGERERVLLEWERLANMEQEKQLELLGLQAQQQQVHAEVLRQQAAFQAEKERMRQEQERMRTELRERQREAQVPPGSFAPLGGDVLVQTRFGPMRLDEFERANNANDIHSLPVASNTINEAPPPAVSRAVLPPSPRLYAVGSWYGARPASQEPTA</sequence>
<keyword evidence="1" id="KW-0175">Coiled coil</keyword>
<dbReference type="InterPro" id="IPR022086">
    <property type="entry name" value="IMCp"/>
</dbReference>
<dbReference type="VEuPathDB" id="ToxoDB:CSUI_009555"/>
<evidence type="ECO:0000313" key="2">
    <source>
        <dbReference type="EMBL" id="PHJ16628.1"/>
    </source>
</evidence>
<comment type="caution">
    <text evidence="2">The sequence shown here is derived from an EMBL/GenBank/DDBJ whole genome shotgun (WGS) entry which is preliminary data.</text>
</comment>
<accession>A0A2C6KJ12</accession>
<dbReference type="GeneID" id="94432881"/>
<protein>
    <submittedName>
        <fullName evidence="2">Alveolin domain containing intermediate filament imc14</fullName>
    </submittedName>
</protein>
<evidence type="ECO:0000313" key="3">
    <source>
        <dbReference type="Proteomes" id="UP000221165"/>
    </source>
</evidence>
<dbReference type="RefSeq" id="XP_067918354.1">
    <property type="nucleotide sequence ID" value="XM_068069670.1"/>
</dbReference>
<name>A0A2C6KJ12_9APIC</name>
<evidence type="ECO:0000256" key="1">
    <source>
        <dbReference type="SAM" id="Coils"/>
    </source>
</evidence>